<dbReference type="Pfam" id="PF02892">
    <property type="entry name" value="zf-BED"/>
    <property type="match status" value="1"/>
</dbReference>
<sequence length="82" mass="9424">MALSNKQVCALLFSKGTDSTFSCNACAKVYKKGNGYTNLLNHLMRGHPDYERDARDAARAQNALGFQFVDQRSRDIYRWCQW</sequence>
<feature type="non-terminal residue" evidence="5">
    <location>
        <position position="82"/>
    </location>
</feature>
<dbReference type="PANTHER" id="PTHR40866:SF1">
    <property type="entry name" value="BED-TYPE DOMAIN-CONTAINING PROTEIN"/>
    <property type="match status" value="1"/>
</dbReference>
<evidence type="ECO:0000256" key="3">
    <source>
        <dbReference type="ARBA" id="ARBA00022833"/>
    </source>
</evidence>
<protein>
    <recommendedName>
        <fullName evidence="4">BED-type domain-containing protein</fullName>
    </recommendedName>
</protein>
<dbReference type="Proteomes" id="UP000028582">
    <property type="component" value="Unassembled WGS sequence"/>
</dbReference>
<dbReference type="EMBL" id="ANJA01004567">
    <property type="protein sequence ID" value="ETO58943.1"/>
    <property type="molecule type" value="Genomic_DNA"/>
</dbReference>
<keyword evidence="2" id="KW-0863">Zinc-finger</keyword>
<evidence type="ECO:0000313" key="5">
    <source>
        <dbReference type="EMBL" id="ETO58943.1"/>
    </source>
</evidence>
<dbReference type="AlphaFoldDB" id="A0A080YX32"/>
<organism evidence="5 6">
    <name type="scientific">Phytophthora nicotianae P1976</name>
    <dbReference type="NCBI Taxonomy" id="1317066"/>
    <lineage>
        <taxon>Eukaryota</taxon>
        <taxon>Sar</taxon>
        <taxon>Stramenopiles</taxon>
        <taxon>Oomycota</taxon>
        <taxon>Peronosporomycetes</taxon>
        <taxon>Peronosporales</taxon>
        <taxon>Peronosporaceae</taxon>
        <taxon>Phytophthora</taxon>
    </lineage>
</organism>
<gene>
    <name evidence="5" type="ORF">F444_22680</name>
</gene>
<proteinExistence type="predicted"/>
<evidence type="ECO:0000313" key="6">
    <source>
        <dbReference type="Proteomes" id="UP000028582"/>
    </source>
</evidence>
<dbReference type="GO" id="GO:0003677">
    <property type="term" value="F:DNA binding"/>
    <property type="evidence" value="ECO:0007669"/>
    <property type="project" value="InterPro"/>
</dbReference>
<feature type="domain" description="BED-type" evidence="4">
    <location>
        <begin position="18"/>
        <end position="48"/>
    </location>
</feature>
<evidence type="ECO:0000256" key="1">
    <source>
        <dbReference type="ARBA" id="ARBA00022723"/>
    </source>
</evidence>
<dbReference type="OrthoDB" id="94773at2759"/>
<evidence type="ECO:0000259" key="4">
    <source>
        <dbReference type="Pfam" id="PF02892"/>
    </source>
</evidence>
<dbReference type="PANTHER" id="PTHR40866">
    <property type="entry name" value="BED-TYPE DOMAIN-CONTAINING PROTEIN"/>
    <property type="match status" value="1"/>
</dbReference>
<dbReference type="InterPro" id="IPR003656">
    <property type="entry name" value="Znf_BED"/>
</dbReference>
<evidence type="ECO:0000256" key="2">
    <source>
        <dbReference type="ARBA" id="ARBA00022771"/>
    </source>
</evidence>
<name>A0A080YX32_PHYNI</name>
<dbReference type="GO" id="GO:0008270">
    <property type="term" value="F:zinc ion binding"/>
    <property type="evidence" value="ECO:0007669"/>
    <property type="project" value="UniProtKB-KW"/>
</dbReference>
<keyword evidence="1" id="KW-0479">Metal-binding</keyword>
<accession>A0A080YX32</accession>
<reference evidence="5 6" key="1">
    <citation type="submission" date="2013-11" db="EMBL/GenBank/DDBJ databases">
        <title>The Genome Sequence of Phytophthora parasitica P1976.</title>
        <authorList>
            <consortium name="The Broad Institute Genomics Platform"/>
            <person name="Russ C."/>
            <person name="Tyler B."/>
            <person name="Panabieres F."/>
            <person name="Shan W."/>
            <person name="Tripathy S."/>
            <person name="Grunwald N."/>
            <person name="Machado M."/>
            <person name="Johnson C.S."/>
            <person name="Walker B."/>
            <person name="Young S."/>
            <person name="Zeng Q."/>
            <person name="Gargeya S."/>
            <person name="Fitzgerald M."/>
            <person name="Haas B."/>
            <person name="Abouelleil A."/>
            <person name="Allen A.W."/>
            <person name="Alvarado L."/>
            <person name="Arachchi H.M."/>
            <person name="Berlin A.M."/>
            <person name="Chapman S.B."/>
            <person name="Gainer-Dewar J."/>
            <person name="Goldberg J."/>
            <person name="Griggs A."/>
            <person name="Gujja S."/>
            <person name="Hansen M."/>
            <person name="Howarth C."/>
            <person name="Imamovic A."/>
            <person name="Ireland A."/>
            <person name="Larimer J."/>
            <person name="McCowan C."/>
            <person name="Murphy C."/>
            <person name="Pearson M."/>
            <person name="Poon T.W."/>
            <person name="Priest M."/>
            <person name="Roberts A."/>
            <person name="Saif S."/>
            <person name="Shea T."/>
            <person name="Sisk P."/>
            <person name="Sykes S."/>
            <person name="Wortman J."/>
            <person name="Nusbaum C."/>
            <person name="Birren B."/>
        </authorList>
    </citation>
    <scope>NUCLEOTIDE SEQUENCE [LARGE SCALE GENOMIC DNA]</scope>
    <source>
        <strain evidence="5 6">P1976</strain>
    </source>
</reference>
<keyword evidence="3" id="KW-0862">Zinc</keyword>
<comment type="caution">
    <text evidence="5">The sequence shown here is derived from an EMBL/GenBank/DDBJ whole genome shotgun (WGS) entry which is preliminary data.</text>
</comment>